<proteinExistence type="predicted"/>
<reference evidence="1" key="1">
    <citation type="submission" date="2020-01" db="EMBL/GenBank/DDBJ databases">
        <authorList>
            <person name="Meier V. D."/>
            <person name="Meier V D."/>
        </authorList>
    </citation>
    <scope>NUCLEOTIDE SEQUENCE</scope>
    <source>
        <strain evidence="1">HLG_WM_MAG_03</strain>
    </source>
</reference>
<dbReference type="AlphaFoldDB" id="A0A6S6SNQ2"/>
<feature type="non-terminal residue" evidence="1">
    <location>
        <position position="34"/>
    </location>
</feature>
<gene>
    <name evidence="1" type="ORF">HELGO_WM35652</name>
</gene>
<protein>
    <recommendedName>
        <fullName evidence="2">Anthranilate phosphoribosyltransferase</fullName>
    </recommendedName>
</protein>
<name>A0A6S6SNQ2_9BACT</name>
<dbReference type="EMBL" id="CACVAR010000124">
    <property type="protein sequence ID" value="CAA6804278.1"/>
    <property type="molecule type" value="Genomic_DNA"/>
</dbReference>
<evidence type="ECO:0000313" key="1">
    <source>
        <dbReference type="EMBL" id="CAA6804278.1"/>
    </source>
</evidence>
<sequence length="34" mass="3970">MSSTREKFEQLFANELSTEDARAFLVELYEKGET</sequence>
<evidence type="ECO:0008006" key="2">
    <source>
        <dbReference type="Google" id="ProtNLM"/>
    </source>
</evidence>
<accession>A0A6S6SNQ2</accession>
<organism evidence="1">
    <name type="scientific">uncultured Sulfurovum sp</name>
    <dbReference type="NCBI Taxonomy" id="269237"/>
    <lineage>
        <taxon>Bacteria</taxon>
        <taxon>Pseudomonadati</taxon>
        <taxon>Campylobacterota</taxon>
        <taxon>Epsilonproteobacteria</taxon>
        <taxon>Campylobacterales</taxon>
        <taxon>Sulfurovaceae</taxon>
        <taxon>Sulfurovum</taxon>
        <taxon>environmental samples</taxon>
    </lineage>
</organism>